<evidence type="ECO:0000256" key="3">
    <source>
        <dbReference type="ARBA" id="ARBA00022683"/>
    </source>
</evidence>
<evidence type="ECO:0000259" key="4">
    <source>
        <dbReference type="PROSITE" id="PS51350"/>
    </source>
</evidence>
<dbReference type="InterPro" id="IPR000032">
    <property type="entry name" value="HPr-like"/>
</dbReference>
<dbReference type="HOGENOM" id="CLU_136230_2_0_9"/>
<dbReference type="STRING" id="663278.Ethha_0567"/>
<evidence type="ECO:0000313" key="6">
    <source>
        <dbReference type="Proteomes" id="UP000001551"/>
    </source>
</evidence>
<dbReference type="InterPro" id="IPR035895">
    <property type="entry name" value="HPr-like_sf"/>
</dbReference>
<name>E6U9F3_ETHHY</name>
<dbReference type="eggNOG" id="COG1925">
    <property type="taxonomic scope" value="Bacteria"/>
</dbReference>
<dbReference type="EMBL" id="CP002400">
    <property type="protein sequence ID" value="ADU26144.1"/>
    <property type="molecule type" value="Genomic_DNA"/>
</dbReference>
<keyword evidence="5" id="KW-0808">Transferase</keyword>
<reference evidence="5 6" key="1">
    <citation type="submission" date="2010-12" db="EMBL/GenBank/DDBJ databases">
        <title>Complete sequence of Ethanoligenens harbinense YUAN-3.</title>
        <authorList>
            <person name="Lucas S."/>
            <person name="Copeland A."/>
            <person name="Lapidus A."/>
            <person name="Cheng J.-F."/>
            <person name="Bruce D."/>
            <person name="Goodwin L."/>
            <person name="Pitluck S."/>
            <person name="Chertkov O."/>
            <person name="Misra M."/>
            <person name="Detter J.C."/>
            <person name="Han C."/>
            <person name="Tapia R."/>
            <person name="Land M."/>
            <person name="Hauser L."/>
            <person name="Jeffries C."/>
            <person name="Kyrpides N."/>
            <person name="Ivanova N."/>
            <person name="Mikhailova N."/>
            <person name="Wang A."/>
            <person name="Mouttaki H."/>
            <person name="He Z."/>
            <person name="Zhou J."/>
            <person name="Hemme C.L."/>
            <person name="Woyke T."/>
        </authorList>
    </citation>
    <scope>NUCLEOTIDE SEQUENCE [LARGE SCALE GENOMIC DNA]</scope>
    <source>
        <strain evidence="6">DSM 18485 / JCM 12961 / CGMCC 1.5033 / YUAN-3</strain>
    </source>
</reference>
<dbReference type="KEGG" id="eha:Ethha_0567"/>
<dbReference type="GO" id="GO:0016740">
    <property type="term" value="F:transferase activity"/>
    <property type="evidence" value="ECO:0007669"/>
    <property type="project" value="UniProtKB-KW"/>
</dbReference>
<gene>
    <name evidence="5" type="ordered locus">Ethha_0567</name>
</gene>
<dbReference type="InterPro" id="IPR050399">
    <property type="entry name" value="HPr"/>
</dbReference>
<dbReference type="Gene3D" id="3.30.1340.10">
    <property type="entry name" value="HPr-like"/>
    <property type="match status" value="1"/>
</dbReference>
<proteinExistence type="predicted"/>
<comment type="subcellular location">
    <subcellularLocation>
        <location evidence="1">Cytoplasm</location>
    </subcellularLocation>
</comment>
<feature type="domain" description="HPr" evidence="4">
    <location>
        <begin position="1"/>
        <end position="85"/>
    </location>
</feature>
<dbReference type="NCBIfam" id="TIGR01003">
    <property type="entry name" value="PTS_HPr_family"/>
    <property type="match status" value="1"/>
</dbReference>
<dbReference type="PANTHER" id="PTHR33705:SF2">
    <property type="entry name" value="PHOSPHOCARRIER PROTEIN NPR"/>
    <property type="match status" value="1"/>
</dbReference>
<dbReference type="SUPFAM" id="SSF55594">
    <property type="entry name" value="HPr-like"/>
    <property type="match status" value="1"/>
</dbReference>
<sequence length="85" mass="8891">MLSFTHTITDPAGMHARPAGLLAKCTQKCSSTVNISLNGKTADAKRLFAVMGLGAKQNDVLSFTVTGESEAADCAAIEAFCKENL</sequence>
<dbReference type="GO" id="GO:0009401">
    <property type="term" value="P:phosphoenolpyruvate-dependent sugar phosphotransferase system"/>
    <property type="evidence" value="ECO:0007669"/>
    <property type="project" value="UniProtKB-KW"/>
</dbReference>
<dbReference type="RefSeq" id="WP_013484516.1">
    <property type="nucleotide sequence ID" value="NC_014828.1"/>
</dbReference>
<dbReference type="CDD" id="cd00367">
    <property type="entry name" value="PTS-HPr_like"/>
    <property type="match status" value="1"/>
</dbReference>
<evidence type="ECO:0000313" key="5">
    <source>
        <dbReference type="EMBL" id="ADU26144.1"/>
    </source>
</evidence>
<accession>E6U9F3</accession>
<dbReference type="Proteomes" id="UP000001551">
    <property type="component" value="Chromosome"/>
</dbReference>
<dbReference type="PANTHER" id="PTHR33705">
    <property type="entry name" value="PHOSPHOCARRIER PROTEIN HPR"/>
    <property type="match status" value="1"/>
</dbReference>
<protein>
    <submittedName>
        <fullName evidence="5">Phosphotransferase system, phosphocarrier protein HPr</fullName>
    </submittedName>
</protein>
<dbReference type="AlphaFoldDB" id="E6U9F3"/>
<keyword evidence="2" id="KW-0963">Cytoplasm</keyword>
<dbReference type="PROSITE" id="PS51350">
    <property type="entry name" value="PTS_HPR_DOM"/>
    <property type="match status" value="1"/>
</dbReference>
<dbReference type="PRINTS" id="PR00107">
    <property type="entry name" value="PHOSPHOCPHPR"/>
</dbReference>
<keyword evidence="3" id="KW-0598">Phosphotransferase system</keyword>
<organism evidence="5 6">
    <name type="scientific">Ethanoligenens harbinense (strain DSM 18485 / JCM 12961 / CGMCC 1.5033 / YUAN-3)</name>
    <dbReference type="NCBI Taxonomy" id="663278"/>
    <lineage>
        <taxon>Bacteria</taxon>
        <taxon>Bacillati</taxon>
        <taxon>Bacillota</taxon>
        <taxon>Clostridia</taxon>
        <taxon>Eubacteriales</taxon>
        <taxon>Oscillospiraceae</taxon>
        <taxon>Ethanoligenens</taxon>
    </lineage>
</organism>
<evidence type="ECO:0000256" key="2">
    <source>
        <dbReference type="ARBA" id="ARBA00022490"/>
    </source>
</evidence>
<keyword evidence="6" id="KW-1185">Reference proteome</keyword>
<dbReference type="GO" id="GO:0005737">
    <property type="term" value="C:cytoplasm"/>
    <property type="evidence" value="ECO:0007669"/>
    <property type="project" value="UniProtKB-SubCell"/>
</dbReference>
<evidence type="ECO:0000256" key="1">
    <source>
        <dbReference type="ARBA" id="ARBA00004496"/>
    </source>
</evidence>
<dbReference type="Pfam" id="PF00381">
    <property type="entry name" value="PTS-HPr"/>
    <property type="match status" value="1"/>
</dbReference>